<evidence type="ECO:0000313" key="2">
    <source>
        <dbReference type="Proteomes" id="UP000824107"/>
    </source>
</evidence>
<organism evidence="1 2">
    <name type="scientific">Candidatus Scatocola faecipullorum</name>
    <dbReference type="NCBI Taxonomy" id="2840917"/>
    <lineage>
        <taxon>Bacteria</taxon>
        <taxon>Pseudomonadati</taxon>
        <taxon>Pseudomonadota</taxon>
        <taxon>Alphaproteobacteria</taxon>
        <taxon>Rhodospirillales</taxon>
        <taxon>Rhodospirillaceae</taxon>
        <taxon>Rhodospirillaceae incertae sedis</taxon>
        <taxon>Candidatus Scatocola</taxon>
    </lineage>
</organism>
<dbReference type="InterPro" id="IPR021322">
    <property type="entry name" value="DUF2924"/>
</dbReference>
<sequence>MRKKIYLPKSAEELKKLSHQRQAELWARYHNSPYERQFRALWYYIACENANLKIERKHLTKLEKYSENPDECMVKVYKTKYNLHPSTEIIKTYHDRQYKVTIAEMDDFIYNGQHYKTLSAIAKEICGIKVSGYDFFGLNNKRALKEAAHG</sequence>
<gene>
    <name evidence="1" type="ORF">IAD20_05835</name>
</gene>
<protein>
    <submittedName>
        <fullName evidence="1">DUF2924 domain-containing protein</fullName>
    </submittedName>
</protein>
<accession>A0A9D1SAT8</accession>
<dbReference type="Pfam" id="PF11149">
    <property type="entry name" value="DUF2924"/>
    <property type="match status" value="1"/>
</dbReference>
<dbReference type="Proteomes" id="UP000824107">
    <property type="component" value="Unassembled WGS sequence"/>
</dbReference>
<proteinExistence type="predicted"/>
<evidence type="ECO:0000313" key="1">
    <source>
        <dbReference type="EMBL" id="HIU53584.1"/>
    </source>
</evidence>
<comment type="caution">
    <text evidence="1">The sequence shown here is derived from an EMBL/GenBank/DDBJ whole genome shotgun (WGS) entry which is preliminary data.</text>
</comment>
<name>A0A9D1SAT8_9PROT</name>
<dbReference type="EMBL" id="DVNC01000037">
    <property type="protein sequence ID" value="HIU53584.1"/>
    <property type="molecule type" value="Genomic_DNA"/>
</dbReference>
<reference evidence="1" key="1">
    <citation type="submission" date="2020-10" db="EMBL/GenBank/DDBJ databases">
        <authorList>
            <person name="Gilroy R."/>
        </authorList>
    </citation>
    <scope>NUCLEOTIDE SEQUENCE</scope>
    <source>
        <strain evidence="1">ChiW3-316</strain>
    </source>
</reference>
<dbReference type="AlphaFoldDB" id="A0A9D1SAT8"/>
<reference evidence="1" key="2">
    <citation type="journal article" date="2021" name="PeerJ">
        <title>Extensive microbial diversity within the chicken gut microbiome revealed by metagenomics and culture.</title>
        <authorList>
            <person name="Gilroy R."/>
            <person name="Ravi A."/>
            <person name="Getino M."/>
            <person name="Pursley I."/>
            <person name="Horton D.L."/>
            <person name="Alikhan N.F."/>
            <person name="Baker D."/>
            <person name="Gharbi K."/>
            <person name="Hall N."/>
            <person name="Watson M."/>
            <person name="Adriaenssens E.M."/>
            <person name="Foster-Nyarko E."/>
            <person name="Jarju S."/>
            <person name="Secka A."/>
            <person name="Antonio M."/>
            <person name="Oren A."/>
            <person name="Chaudhuri R.R."/>
            <person name="La Ragione R."/>
            <person name="Hildebrand F."/>
            <person name="Pallen M.J."/>
        </authorList>
    </citation>
    <scope>NUCLEOTIDE SEQUENCE</scope>
    <source>
        <strain evidence="1">ChiW3-316</strain>
    </source>
</reference>